<keyword evidence="7 9" id="KW-0811">Translocation</keyword>
<comment type="similarity">
    <text evidence="9">Belongs to the TatA/E family.</text>
</comment>
<proteinExistence type="inferred from homology"/>
<accession>A0A921FNI4</accession>
<keyword evidence="3 9" id="KW-1003">Cell membrane</keyword>
<dbReference type="HAMAP" id="MF_00236">
    <property type="entry name" value="TatA_E"/>
    <property type="match status" value="1"/>
</dbReference>
<feature type="region of interest" description="Disordered" evidence="10">
    <location>
        <begin position="44"/>
        <end position="90"/>
    </location>
</feature>
<gene>
    <name evidence="9" type="primary">tatA</name>
    <name evidence="11" type="ORF">K8V32_07115</name>
</gene>
<keyword evidence="5 9" id="KW-0653">Protein transport</keyword>
<name>A0A921FNI4_9MICC</name>
<comment type="caution">
    <text evidence="11">The sequence shown here is derived from an EMBL/GenBank/DDBJ whole genome shotgun (WGS) entry which is preliminary data.</text>
</comment>
<protein>
    <recommendedName>
        <fullName evidence="9">Sec-independent protein translocase protein TatA</fullName>
    </recommendedName>
</protein>
<evidence type="ECO:0000313" key="11">
    <source>
        <dbReference type="EMBL" id="HJF14562.1"/>
    </source>
</evidence>
<sequence>MQIFRNPVILLVLILLAFLLFGANKLPKMARNLGQSMRILKSEVKEMKTDEKDGKNKKSSSDGDVEAVEGTVISNGETSTQESPKGQTSN</sequence>
<dbReference type="GO" id="GO:0008320">
    <property type="term" value="F:protein transmembrane transporter activity"/>
    <property type="evidence" value="ECO:0007669"/>
    <property type="project" value="UniProtKB-UniRule"/>
</dbReference>
<dbReference type="EMBL" id="DYXC01000073">
    <property type="protein sequence ID" value="HJF14562.1"/>
    <property type="molecule type" value="Genomic_DNA"/>
</dbReference>
<evidence type="ECO:0000256" key="10">
    <source>
        <dbReference type="SAM" id="MobiDB-lite"/>
    </source>
</evidence>
<dbReference type="RefSeq" id="WP_303905016.1">
    <property type="nucleotide sequence ID" value="NZ_DYXC01000073.1"/>
</dbReference>
<evidence type="ECO:0000256" key="5">
    <source>
        <dbReference type="ARBA" id="ARBA00022927"/>
    </source>
</evidence>
<evidence type="ECO:0000313" key="12">
    <source>
        <dbReference type="Proteomes" id="UP000703315"/>
    </source>
</evidence>
<keyword evidence="4 9" id="KW-0812">Transmembrane</keyword>
<evidence type="ECO:0000256" key="1">
    <source>
        <dbReference type="ARBA" id="ARBA00004162"/>
    </source>
</evidence>
<keyword evidence="8 9" id="KW-0472">Membrane</keyword>
<evidence type="ECO:0000256" key="7">
    <source>
        <dbReference type="ARBA" id="ARBA00023010"/>
    </source>
</evidence>
<dbReference type="Proteomes" id="UP000703315">
    <property type="component" value="Unassembled WGS sequence"/>
</dbReference>
<evidence type="ECO:0000256" key="8">
    <source>
        <dbReference type="ARBA" id="ARBA00023136"/>
    </source>
</evidence>
<reference evidence="11" key="2">
    <citation type="submission" date="2021-09" db="EMBL/GenBank/DDBJ databases">
        <authorList>
            <person name="Gilroy R."/>
        </authorList>
    </citation>
    <scope>NUCLEOTIDE SEQUENCE</scope>
    <source>
        <strain evidence="11">ChiHjej13B12-14962</strain>
    </source>
</reference>
<feature type="compositionally biased region" description="Polar residues" evidence="10">
    <location>
        <begin position="72"/>
        <end position="90"/>
    </location>
</feature>
<evidence type="ECO:0000256" key="9">
    <source>
        <dbReference type="HAMAP-Rule" id="MF_00236"/>
    </source>
</evidence>
<keyword evidence="2 9" id="KW-0813">Transport</keyword>
<dbReference type="AlphaFoldDB" id="A0A921FNI4"/>
<reference evidence="11" key="1">
    <citation type="journal article" date="2021" name="PeerJ">
        <title>Extensive microbial diversity within the chicken gut microbiome revealed by metagenomics and culture.</title>
        <authorList>
            <person name="Gilroy R."/>
            <person name="Ravi A."/>
            <person name="Getino M."/>
            <person name="Pursley I."/>
            <person name="Horton D.L."/>
            <person name="Alikhan N.F."/>
            <person name="Baker D."/>
            <person name="Gharbi K."/>
            <person name="Hall N."/>
            <person name="Watson M."/>
            <person name="Adriaenssens E.M."/>
            <person name="Foster-Nyarko E."/>
            <person name="Jarju S."/>
            <person name="Secka A."/>
            <person name="Antonio M."/>
            <person name="Oren A."/>
            <person name="Chaudhuri R.R."/>
            <person name="La Ragione R."/>
            <person name="Hildebrand F."/>
            <person name="Pallen M.J."/>
        </authorList>
    </citation>
    <scope>NUCLEOTIDE SEQUENCE</scope>
    <source>
        <strain evidence="11">ChiHjej13B12-14962</strain>
    </source>
</reference>
<evidence type="ECO:0000256" key="2">
    <source>
        <dbReference type="ARBA" id="ARBA00022448"/>
    </source>
</evidence>
<evidence type="ECO:0000256" key="3">
    <source>
        <dbReference type="ARBA" id="ARBA00022475"/>
    </source>
</evidence>
<dbReference type="InterPro" id="IPR003369">
    <property type="entry name" value="TatA/B/E"/>
</dbReference>
<comment type="subunit">
    <text evidence="9">The Tat system comprises two distinct complexes: a TatABC complex, containing multiple copies of TatA, TatB and TatC subunits, and a separate TatA complex, containing only TatA subunits. Substrates initially bind to the TatABC complex, which probably triggers association of the separate TatA complex to form the active translocon.</text>
</comment>
<organism evidence="11 12">
    <name type="scientific">Enteractinococcus helveticum</name>
    <dbReference type="NCBI Taxonomy" id="1837282"/>
    <lineage>
        <taxon>Bacteria</taxon>
        <taxon>Bacillati</taxon>
        <taxon>Actinomycetota</taxon>
        <taxon>Actinomycetes</taxon>
        <taxon>Micrococcales</taxon>
        <taxon>Micrococcaceae</taxon>
    </lineage>
</organism>
<comment type="subcellular location">
    <subcellularLocation>
        <location evidence="1 9">Cell membrane</location>
        <topology evidence="1 9">Single-pass membrane protein</topology>
    </subcellularLocation>
</comment>
<feature type="compositionally biased region" description="Basic and acidic residues" evidence="10">
    <location>
        <begin position="44"/>
        <end position="61"/>
    </location>
</feature>
<dbReference type="PANTHER" id="PTHR42982">
    <property type="entry name" value="SEC-INDEPENDENT PROTEIN TRANSLOCASE PROTEIN TATA"/>
    <property type="match status" value="1"/>
</dbReference>
<dbReference type="GO" id="GO:0033281">
    <property type="term" value="C:TAT protein transport complex"/>
    <property type="evidence" value="ECO:0007669"/>
    <property type="project" value="UniProtKB-UniRule"/>
</dbReference>
<dbReference type="Pfam" id="PF02416">
    <property type="entry name" value="TatA_B_E"/>
    <property type="match status" value="1"/>
</dbReference>
<dbReference type="GO" id="GO:0043953">
    <property type="term" value="P:protein transport by the Tat complex"/>
    <property type="evidence" value="ECO:0007669"/>
    <property type="project" value="UniProtKB-UniRule"/>
</dbReference>
<evidence type="ECO:0000256" key="6">
    <source>
        <dbReference type="ARBA" id="ARBA00022989"/>
    </source>
</evidence>
<dbReference type="InterPro" id="IPR006312">
    <property type="entry name" value="TatA/E"/>
</dbReference>
<keyword evidence="6 9" id="KW-1133">Transmembrane helix</keyword>
<evidence type="ECO:0000256" key="4">
    <source>
        <dbReference type="ARBA" id="ARBA00022692"/>
    </source>
</evidence>
<dbReference type="PANTHER" id="PTHR42982:SF8">
    <property type="entry name" value="SEC-INDEPENDENT PROTEIN TRANSLOCASE PROTEIN TATA"/>
    <property type="match status" value="1"/>
</dbReference>
<comment type="function">
    <text evidence="9">Part of the twin-arginine translocation (Tat) system that transports large folded proteins containing a characteristic twin-arginine motif in their signal peptide across membranes. TatA could form the protein-conducting channel of the Tat system.</text>
</comment>
<dbReference type="Gene3D" id="1.20.5.3310">
    <property type="match status" value="1"/>
</dbReference>